<dbReference type="Proteomes" id="UP000186098">
    <property type="component" value="Unassembled WGS sequence"/>
</dbReference>
<proteinExistence type="predicted"/>
<protein>
    <recommendedName>
        <fullName evidence="4">Lipoprotein</fullName>
    </recommendedName>
</protein>
<name>A0A1N7JWG6_9RHOB</name>
<dbReference type="AlphaFoldDB" id="A0A1N7JWG6"/>
<dbReference type="PROSITE" id="PS51257">
    <property type="entry name" value="PROKAR_LIPOPROTEIN"/>
    <property type="match status" value="1"/>
</dbReference>
<sequence>MKTTPLLALAALGVLAAGCAETGKYPLTGCDPNSQYPLSCAPMTPADPVVPDKPNAHLP</sequence>
<dbReference type="RefSeq" id="WP_076363220.1">
    <property type="nucleotide sequence ID" value="NZ_FTOM01000001.1"/>
</dbReference>
<keyword evidence="1" id="KW-0732">Signal</keyword>
<dbReference type="STRING" id="407234.SAMN05421795_101389"/>
<reference evidence="3" key="1">
    <citation type="submission" date="2017-01" db="EMBL/GenBank/DDBJ databases">
        <authorList>
            <person name="Varghese N."/>
            <person name="Submissions S."/>
        </authorList>
    </citation>
    <scope>NUCLEOTIDE SEQUENCE [LARGE SCALE GENOMIC DNA]</scope>
    <source>
        <strain evidence="3">DSM 18714</strain>
    </source>
</reference>
<evidence type="ECO:0000256" key="1">
    <source>
        <dbReference type="SAM" id="SignalP"/>
    </source>
</evidence>
<organism evidence="2 3">
    <name type="scientific">Phaeovulum vinaykumarii</name>
    <dbReference type="NCBI Taxonomy" id="407234"/>
    <lineage>
        <taxon>Bacteria</taxon>
        <taxon>Pseudomonadati</taxon>
        <taxon>Pseudomonadota</taxon>
        <taxon>Alphaproteobacteria</taxon>
        <taxon>Rhodobacterales</taxon>
        <taxon>Paracoccaceae</taxon>
        <taxon>Phaeovulum</taxon>
    </lineage>
</organism>
<feature type="signal peptide" evidence="1">
    <location>
        <begin position="1"/>
        <end position="16"/>
    </location>
</feature>
<accession>A0A1N7JWG6</accession>
<feature type="chain" id="PRO_5012975556" description="Lipoprotein" evidence="1">
    <location>
        <begin position="17"/>
        <end position="59"/>
    </location>
</feature>
<evidence type="ECO:0000313" key="3">
    <source>
        <dbReference type="Proteomes" id="UP000186098"/>
    </source>
</evidence>
<evidence type="ECO:0008006" key="4">
    <source>
        <dbReference type="Google" id="ProtNLM"/>
    </source>
</evidence>
<dbReference type="EMBL" id="FTOM01000001">
    <property type="protein sequence ID" value="SIS53544.1"/>
    <property type="molecule type" value="Genomic_DNA"/>
</dbReference>
<evidence type="ECO:0000313" key="2">
    <source>
        <dbReference type="EMBL" id="SIS53544.1"/>
    </source>
</evidence>
<keyword evidence="3" id="KW-1185">Reference proteome</keyword>
<gene>
    <name evidence="2" type="ORF">SAMN05421795_101389</name>
</gene>